<dbReference type="RefSeq" id="WP_138368565.1">
    <property type="nucleotide sequence ID" value="NZ_VCEJ01000013.1"/>
</dbReference>
<dbReference type="PANTHER" id="PTHR43265:SF1">
    <property type="entry name" value="ESTERASE ESTD"/>
    <property type="match status" value="1"/>
</dbReference>
<name>A0A5R9KL89_9BACT</name>
<accession>A0A5R9KL89</accession>
<dbReference type="PANTHER" id="PTHR43265">
    <property type="entry name" value="ESTERASE ESTD"/>
    <property type="match status" value="1"/>
</dbReference>
<reference evidence="1 2" key="1">
    <citation type="submission" date="2019-05" db="EMBL/GenBank/DDBJ databases">
        <authorList>
            <person name="Qu J.-H."/>
        </authorList>
    </citation>
    <scope>NUCLEOTIDE SEQUENCE [LARGE SCALE GENOMIC DNA]</scope>
    <source>
        <strain evidence="1 2">T17</strain>
    </source>
</reference>
<gene>
    <name evidence="1" type="ORF">FEN17_27100</name>
</gene>
<dbReference type="GO" id="GO:0052689">
    <property type="term" value="F:carboxylic ester hydrolase activity"/>
    <property type="evidence" value="ECO:0007669"/>
    <property type="project" value="TreeGrafter"/>
</dbReference>
<dbReference type="SUPFAM" id="SSF53474">
    <property type="entry name" value="alpha/beta-Hydrolases"/>
    <property type="match status" value="1"/>
</dbReference>
<dbReference type="EMBL" id="VCEJ01000013">
    <property type="protein sequence ID" value="TLU96991.1"/>
    <property type="molecule type" value="Genomic_DNA"/>
</dbReference>
<comment type="caution">
    <text evidence="1">The sequence shown here is derived from an EMBL/GenBank/DDBJ whole genome shotgun (WGS) entry which is preliminary data.</text>
</comment>
<dbReference type="Proteomes" id="UP000306402">
    <property type="component" value="Unassembled WGS sequence"/>
</dbReference>
<keyword evidence="2" id="KW-1185">Reference proteome</keyword>
<dbReference type="InterPro" id="IPR029058">
    <property type="entry name" value="AB_hydrolase_fold"/>
</dbReference>
<proteinExistence type="predicted"/>
<evidence type="ECO:0000313" key="1">
    <source>
        <dbReference type="EMBL" id="TLU96991.1"/>
    </source>
</evidence>
<protein>
    <recommendedName>
        <fullName evidence="3">Alpha/beta hydrolase</fullName>
    </recommendedName>
</protein>
<organism evidence="1 2">
    <name type="scientific">Dyadobacter luticola</name>
    <dbReference type="NCBI Taxonomy" id="1979387"/>
    <lineage>
        <taxon>Bacteria</taxon>
        <taxon>Pseudomonadati</taxon>
        <taxon>Bacteroidota</taxon>
        <taxon>Cytophagia</taxon>
        <taxon>Cytophagales</taxon>
        <taxon>Spirosomataceae</taxon>
        <taxon>Dyadobacter</taxon>
    </lineage>
</organism>
<evidence type="ECO:0008006" key="3">
    <source>
        <dbReference type="Google" id="ProtNLM"/>
    </source>
</evidence>
<dbReference type="AlphaFoldDB" id="A0A5R9KL89"/>
<dbReference type="InterPro" id="IPR053145">
    <property type="entry name" value="AB_hydrolase_Est10"/>
</dbReference>
<sequence length="158" mass="18135">MKKMLSIVTKVAFTLSLVFFLSNCKSRESFRSERHSQEPKQPFPYFSEDIEFNNSKAGVRLAGTFTRPTQKRNYPVVVLISGSGPKDRNEEVNQGHKPFLIIADFLTRKGIAVLRYDDLNHFFQECETGSPDEYTIIDQTFSPMALSEMSSWILKQVN</sequence>
<dbReference type="Gene3D" id="3.40.50.1820">
    <property type="entry name" value="alpha/beta hydrolase"/>
    <property type="match status" value="1"/>
</dbReference>
<evidence type="ECO:0000313" key="2">
    <source>
        <dbReference type="Proteomes" id="UP000306402"/>
    </source>
</evidence>
<dbReference type="OrthoDB" id="9809549at2"/>